<evidence type="ECO:0000313" key="3">
    <source>
        <dbReference type="EMBL" id="ONU74638.1"/>
    </source>
</evidence>
<dbReference type="EMBL" id="MUTJ01000106">
    <property type="protein sequence ID" value="ONU74638.1"/>
    <property type="molecule type" value="Genomic_DNA"/>
</dbReference>
<keyword evidence="3" id="KW-0645">Protease</keyword>
<keyword evidence="3" id="KW-0378">Hydrolase</keyword>
<organism evidence="3 5">
    <name type="scientific">Burkholderia cenocepacia</name>
    <dbReference type="NCBI Taxonomy" id="95486"/>
    <lineage>
        <taxon>Bacteria</taxon>
        <taxon>Pseudomonadati</taxon>
        <taxon>Pseudomonadota</taxon>
        <taxon>Betaproteobacteria</taxon>
        <taxon>Burkholderiales</taxon>
        <taxon>Burkholderiaceae</taxon>
        <taxon>Burkholderia</taxon>
        <taxon>Burkholderia cepacia complex</taxon>
    </lineage>
</organism>
<evidence type="ECO:0000313" key="4">
    <source>
        <dbReference type="EMBL" id="ONU75465.1"/>
    </source>
</evidence>
<keyword evidence="2" id="KW-0812">Transmembrane</keyword>
<gene>
    <name evidence="4" type="ORF">A8E72_35900</name>
    <name evidence="3" type="ORF">A8E72_36265</name>
</gene>
<dbReference type="AlphaFoldDB" id="A0A1V2VSZ0"/>
<protein>
    <submittedName>
        <fullName evidence="3">Serine protease</fullName>
    </submittedName>
</protein>
<feature type="compositionally biased region" description="Low complexity" evidence="1">
    <location>
        <begin position="243"/>
        <end position="284"/>
    </location>
</feature>
<feature type="transmembrane region" description="Helical" evidence="2">
    <location>
        <begin position="99"/>
        <end position="118"/>
    </location>
</feature>
<evidence type="ECO:0000256" key="2">
    <source>
        <dbReference type="SAM" id="Phobius"/>
    </source>
</evidence>
<dbReference type="OrthoDB" id="9036075at2"/>
<dbReference type="EMBL" id="MUTJ01000104">
    <property type="protein sequence ID" value="ONU75465.1"/>
    <property type="molecule type" value="Genomic_DNA"/>
</dbReference>
<evidence type="ECO:0000256" key="1">
    <source>
        <dbReference type="SAM" id="MobiDB-lite"/>
    </source>
</evidence>
<dbReference type="Proteomes" id="UP000188543">
    <property type="component" value="Unassembled WGS sequence"/>
</dbReference>
<evidence type="ECO:0000313" key="5">
    <source>
        <dbReference type="Proteomes" id="UP000188543"/>
    </source>
</evidence>
<dbReference type="RefSeq" id="WP_077020656.1">
    <property type="nucleotide sequence ID" value="NZ_MUSM01000157.1"/>
</dbReference>
<dbReference type="GO" id="GO:0006508">
    <property type="term" value="P:proteolysis"/>
    <property type="evidence" value="ECO:0007669"/>
    <property type="project" value="UniProtKB-KW"/>
</dbReference>
<sequence length="339" mass="34668">MSMQDITGQYAIPLALPFSDVPPPYGRRRRPFVASRRPKVNVFDLKGTHHAAAPVAGHVDVVARATKMRKAEKVVRAEDFGSDNRAWVRPHPLRRRWRLTLMACALFGAACIVATHVVDEHQHAAGHGAVYSAAIAVAPTAAVAATQVAQATGRPAEVTIVQADRTAPVDDPVEGEASVAAQAASAVSAASRALQAGRASSAGAPVAVAMAIASDAVVAEAAVPDARRASSTGRKPVAIAARSAAAKPAATSRGKQALTGASTAQAATTSRGAATHAPRATPAAVEPADARTSSSAEAVGMTAAEFAQWLAATRDTSRPAAVATDLTVELPSHTRLIGH</sequence>
<accession>A0A1V2VSZ0</accession>
<proteinExistence type="predicted"/>
<dbReference type="GO" id="GO:0008233">
    <property type="term" value="F:peptidase activity"/>
    <property type="evidence" value="ECO:0007669"/>
    <property type="project" value="UniProtKB-KW"/>
</dbReference>
<keyword evidence="2" id="KW-1133">Transmembrane helix</keyword>
<feature type="transmembrane region" description="Helical" evidence="2">
    <location>
        <begin position="124"/>
        <end position="145"/>
    </location>
</feature>
<comment type="caution">
    <text evidence="3">The sequence shown here is derived from an EMBL/GenBank/DDBJ whole genome shotgun (WGS) entry which is preliminary data.</text>
</comment>
<feature type="region of interest" description="Disordered" evidence="1">
    <location>
        <begin position="243"/>
        <end position="296"/>
    </location>
</feature>
<name>A0A1V2VSZ0_9BURK</name>
<keyword evidence="2" id="KW-0472">Membrane</keyword>
<reference evidence="3 5" key="1">
    <citation type="submission" date="2016-08" db="EMBL/GenBank/DDBJ databases">
        <authorList>
            <person name="Seilhamer J.J."/>
        </authorList>
    </citation>
    <scope>NUCLEOTIDE SEQUENCE [LARGE SCALE GENOMIC DNA]</scope>
    <source>
        <strain evidence="3 5">VC14762</strain>
    </source>
</reference>